<dbReference type="Proteomes" id="UP001497644">
    <property type="component" value="Chromosome 12"/>
</dbReference>
<proteinExistence type="predicted"/>
<evidence type="ECO:0000313" key="1">
    <source>
        <dbReference type="EMBL" id="CAL1677450.1"/>
    </source>
</evidence>
<keyword evidence="2" id="KW-1185">Reference proteome</keyword>
<dbReference type="EMBL" id="OZ034835">
    <property type="protein sequence ID" value="CAL1677450.1"/>
    <property type="molecule type" value="Genomic_DNA"/>
</dbReference>
<sequence length="85" mass="9754">MLQAFDEIMLRTGSCATATASLRFDERSYVAKRRNNEYIKGDASVKGEKKNSYDKKERKVTKRCYNCGLKDHVSSVCPIKDKDKK</sequence>
<accession>A0AAV2NC42</accession>
<name>A0AAV2NC42_9HYME</name>
<dbReference type="Gene3D" id="4.10.60.10">
    <property type="entry name" value="Zinc finger, CCHC-type"/>
    <property type="match status" value="1"/>
</dbReference>
<gene>
    <name evidence="1" type="ORF">LPLAT_LOCUS3451</name>
</gene>
<dbReference type="AlphaFoldDB" id="A0AAV2NC42"/>
<evidence type="ECO:0008006" key="3">
    <source>
        <dbReference type="Google" id="ProtNLM"/>
    </source>
</evidence>
<organism evidence="1 2">
    <name type="scientific">Lasius platythorax</name>
    <dbReference type="NCBI Taxonomy" id="488582"/>
    <lineage>
        <taxon>Eukaryota</taxon>
        <taxon>Metazoa</taxon>
        <taxon>Ecdysozoa</taxon>
        <taxon>Arthropoda</taxon>
        <taxon>Hexapoda</taxon>
        <taxon>Insecta</taxon>
        <taxon>Pterygota</taxon>
        <taxon>Neoptera</taxon>
        <taxon>Endopterygota</taxon>
        <taxon>Hymenoptera</taxon>
        <taxon>Apocrita</taxon>
        <taxon>Aculeata</taxon>
        <taxon>Formicoidea</taxon>
        <taxon>Formicidae</taxon>
        <taxon>Formicinae</taxon>
        <taxon>Lasius</taxon>
        <taxon>Lasius</taxon>
    </lineage>
</organism>
<protein>
    <recommendedName>
        <fullName evidence="3">CCHC-type domain-containing protein</fullName>
    </recommendedName>
</protein>
<evidence type="ECO:0000313" key="2">
    <source>
        <dbReference type="Proteomes" id="UP001497644"/>
    </source>
</evidence>
<reference evidence="1" key="1">
    <citation type="submission" date="2024-04" db="EMBL/GenBank/DDBJ databases">
        <authorList>
            <consortium name="Molecular Ecology Group"/>
        </authorList>
    </citation>
    <scope>NUCLEOTIDE SEQUENCE</scope>
</reference>